<evidence type="ECO:0000256" key="1">
    <source>
        <dbReference type="SAM" id="MobiDB-lite"/>
    </source>
</evidence>
<gene>
    <name evidence="2" type="ORF">PVAP13_9NG420114</name>
</gene>
<evidence type="ECO:0000313" key="3">
    <source>
        <dbReference type="Proteomes" id="UP000823388"/>
    </source>
</evidence>
<reference evidence="2" key="1">
    <citation type="submission" date="2020-05" db="EMBL/GenBank/DDBJ databases">
        <title>WGS assembly of Panicum virgatum.</title>
        <authorList>
            <person name="Lovell J.T."/>
            <person name="Jenkins J."/>
            <person name="Shu S."/>
            <person name="Juenger T.E."/>
            <person name="Schmutz J."/>
        </authorList>
    </citation>
    <scope>NUCLEOTIDE SEQUENCE</scope>
    <source>
        <strain evidence="2">AP13</strain>
    </source>
</reference>
<dbReference type="EMBL" id="CM029054">
    <property type="protein sequence ID" value="KAG2538663.1"/>
    <property type="molecule type" value="Genomic_DNA"/>
</dbReference>
<name>A0A8T0MQ87_PANVG</name>
<dbReference type="AlphaFoldDB" id="A0A8T0MQ87"/>
<protein>
    <submittedName>
        <fullName evidence="2">Uncharacterized protein</fullName>
    </submittedName>
</protein>
<evidence type="ECO:0000313" key="2">
    <source>
        <dbReference type="EMBL" id="KAG2538663.1"/>
    </source>
</evidence>
<sequence length="86" mass="9346">MATQLTKSQQSRISHRPPLSGISTFGPRLSSSYVDGASATQPFGKPARSRALRTTPSPVVRFALICYCPMEQECRTATQTAVRCVT</sequence>
<dbReference type="Proteomes" id="UP000823388">
    <property type="component" value="Chromosome 9N"/>
</dbReference>
<organism evidence="2 3">
    <name type="scientific">Panicum virgatum</name>
    <name type="common">Blackwell switchgrass</name>
    <dbReference type="NCBI Taxonomy" id="38727"/>
    <lineage>
        <taxon>Eukaryota</taxon>
        <taxon>Viridiplantae</taxon>
        <taxon>Streptophyta</taxon>
        <taxon>Embryophyta</taxon>
        <taxon>Tracheophyta</taxon>
        <taxon>Spermatophyta</taxon>
        <taxon>Magnoliopsida</taxon>
        <taxon>Liliopsida</taxon>
        <taxon>Poales</taxon>
        <taxon>Poaceae</taxon>
        <taxon>PACMAD clade</taxon>
        <taxon>Panicoideae</taxon>
        <taxon>Panicodae</taxon>
        <taxon>Paniceae</taxon>
        <taxon>Panicinae</taxon>
        <taxon>Panicum</taxon>
        <taxon>Panicum sect. Hiantes</taxon>
    </lineage>
</organism>
<comment type="caution">
    <text evidence="2">The sequence shown here is derived from an EMBL/GenBank/DDBJ whole genome shotgun (WGS) entry which is preliminary data.</text>
</comment>
<feature type="region of interest" description="Disordered" evidence="1">
    <location>
        <begin position="1"/>
        <end position="27"/>
    </location>
</feature>
<keyword evidence="3" id="KW-1185">Reference proteome</keyword>
<proteinExistence type="predicted"/>
<accession>A0A8T0MQ87</accession>
<feature type="compositionally biased region" description="Polar residues" evidence="1">
    <location>
        <begin position="1"/>
        <end position="12"/>
    </location>
</feature>